<evidence type="ECO:0000313" key="2">
    <source>
        <dbReference type="EMBL" id="NWB96778.1"/>
    </source>
</evidence>
<feature type="transmembrane region" description="Helical" evidence="1">
    <location>
        <begin position="44"/>
        <end position="62"/>
    </location>
</feature>
<feature type="transmembrane region" description="Helical" evidence="1">
    <location>
        <begin position="74"/>
        <end position="93"/>
    </location>
</feature>
<keyword evidence="1" id="KW-0812">Transmembrane</keyword>
<reference evidence="2 3" key="1">
    <citation type="submission" date="2020-04" db="EMBL/GenBank/DDBJ databases">
        <title>Molecular characterization of pseudomonads from Agaricus bisporus reveal novel blotch 2 pathogens in Western Europe.</title>
        <authorList>
            <person name="Taparia T."/>
            <person name="Krijger M."/>
            <person name="Haynes E."/>
            <person name="Elpinstone J.G."/>
            <person name="Noble R."/>
            <person name="Van Der Wolf J."/>
        </authorList>
    </citation>
    <scope>NUCLEOTIDE SEQUENCE [LARGE SCALE GENOMIC DNA]</scope>
    <source>
        <strain evidence="2 3">H7001</strain>
    </source>
</reference>
<dbReference type="Proteomes" id="UP000539985">
    <property type="component" value="Unassembled WGS sequence"/>
</dbReference>
<accession>A0A7Y7XDI2</accession>
<evidence type="ECO:0000256" key="1">
    <source>
        <dbReference type="SAM" id="Phobius"/>
    </source>
</evidence>
<organism evidence="2 3">
    <name type="scientific">Pseudomonas gingeri</name>
    <dbReference type="NCBI Taxonomy" id="117681"/>
    <lineage>
        <taxon>Bacteria</taxon>
        <taxon>Pseudomonadati</taxon>
        <taxon>Pseudomonadota</taxon>
        <taxon>Gammaproteobacteria</taxon>
        <taxon>Pseudomonadales</taxon>
        <taxon>Pseudomonadaceae</taxon>
        <taxon>Pseudomonas</taxon>
    </lineage>
</organism>
<dbReference type="EMBL" id="JACAQB010000006">
    <property type="protein sequence ID" value="NWB96778.1"/>
    <property type="molecule type" value="Genomic_DNA"/>
</dbReference>
<name>A0A7Y7XDI2_9PSED</name>
<dbReference type="AlphaFoldDB" id="A0A7Y7XDI2"/>
<protein>
    <submittedName>
        <fullName evidence="2">Uncharacterized protein</fullName>
    </submittedName>
</protein>
<dbReference type="RefSeq" id="WP_177102193.1">
    <property type="nucleotide sequence ID" value="NZ_JACAQB010000006.1"/>
</dbReference>
<sequence length="102" mass="10813">MSITAFFAGVFLCNAFPHLSSGLRGEVFPTPFAKPRGKGPSSPLVNFLWGVFNLLVGIVLLSRQPVTVGFNSTFILLVLGALAIGTYLCVHFGKVRAASSQA</sequence>
<gene>
    <name evidence="2" type="ORF">HX882_12815</name>
</gene>
<evidence type="ECO:0000313" key="3">
    <source>
        <dbReference type="Proteomes" id="UP000539985"/>
    </source>
</evidence>
<comment type="caution">
    <text evidence="2">The sequence shown here is derived from an EMBL/GenBank/DDBJ whole genome shotgun (WGS) entry which is preliminary data.</text>
</comment>
<keyword evidence="1" id="KW-1133">Transmembrane helix</keyword>
<keyword evidence="1" id="KW-0472">Membrane</keyword>
<proteinExistence type="predicted"/>